<dbReference type="CDD" id="cd01519">
    <property type="entry name" value="RHOD_HSP67B2"/>
    <property type="match status" value="1"/>
</dbReference>
<feature type="region of interest" description="Disordered" evidence="3">
    <location>
        <begin position="721"/>
        <end position="744"/>
    </location>
</feature>
<dbReference type="PANTHER" id="PTHR22880">
    <property type="entry name" value="FALZ-RELATED BROMODOMAIN-CONTAINING PROTEINS"/>
    <property type="match status" value="1"/>
</dbReference>
<evidence type="ECO:0000313" key="8">
    <source>
        <dbReference type="Proteomes" id="UP000076532"/>
    </source>
</evidence>
<dbReference type="CDD" id="cd05500">
    <property type="entry name" value="Bromo_BDF1_2_I"/>
    <property type="match status" value="1"/>
</dbReference>
<dbReference type="GO" id="GO:0006338">
    <property type="term" value="P:chromatin remodeling"/>
    <property type="evidence" value="ECO:0007669"/>
    <property type="project" value="TreeGrafter"/>
</dbReference>
<evidence type="ECO:0000256" key="2">
    <source>
        <dbReference type="PROSITE-ProRule" id="PRU00035"/>
    </source>
</evidence>
<dbReference type="Proteomes" id="UP000076532">
    <property type="component" value="Unassembled WGS sequence"/>
</dbReference>
<dbReference type="SMART" id="SM00297">
    <property type="entry name" value="BROMO"/>
    <property type="match status" value="2"/>
</dbReference>
<dbReference type="Pfam" id="PF17035">
    <property type="entry name" value="BET"/>
    <property type="match status" value="1"/>
</dbReference>
<feature type="compositionally biased region" description="Acidic residues" evidence="3">
    <location>
        <begin position="541"/>
        <end position="554"/>
    </location>
</feature>
<dbReference type="EMBL" id="KV417912">
    <property type="protein sequence ID" value="KZP04545.1"/>
    <property type="molecule type" value="Genomic_DNA"/>
</dbReference>
<feature type="compositionally biased region" description="Polar residues" evidence="3">
    <location>
        <begin position="281"/>
        <end position="297"/>
    </location>
</feature>
<protein>
    <recommendedName>
        <fullName evidence="9">Bromodomain-containing protein</fullName>
    </recommendedName>
</protein>
<dbReference type="InterPro" id="IPR036427">
    <property type="entry name" value="Bromodomain-like_sf"/>
</dbReference>
<dbReference type="PROSITE" id="PS50206">
    <property type="entry name" value="RHODANESE_3"/>
    <property type="match status" value="1"/>
</dbReference>
<evidence type="ECO:0000256" key="3">
    <source>
        <dbReference type="SAM" id="MobiDB-lite"/>
    </source>
</evidence>
<feature type="domain" description="Bromo" evidence="4">
    <location>
        <begin position="241"/>
        <end position="325"/>
    </location>
</feature>
<feature type="region of interest" description="Disordered" evidence="3">
    <location>
        <begin position="760"/>
        <end position="813"/>
    </location>
</feature>
<evidence type="ECO:0008006" key="9">
    <source>
        <dbReference type="Google" id="ProtNLM"/>
    </source>
</evidence>
<dbReference type="STRING" id="436010.A0A167V1P6"/>
<dbReference type="PROSITE" id="PS50014">
    <property type="entry name" value="BROMODOMAIN_2"/>
    <property type="match status" value="2"/>
</dbReference>
<accession>A0A167V1P6</accession>
<dbReference type="GO" id="GO:0006355">
    <property type="term" value="P:regulation of DNA-templated transcription"/>
    <property type="evidence" value="ECO:0007669"/>
    <property type="project" value="TreeGrafter"/>
</dbReference>
<evidence type="ECO:0000259" key="6">
    <source>
        <dbReference type="PROSITE" id="PS51525"/>
    </source>
</evidence>
<proteinExistence type="predicted"/>
<dbReference type="PRINTS" id="PR00503">
    <property type="entry name" value="BROMODOMAIN"/>
</dbReference>
<evidence type="ECO:0000256" key="1">
    <source>
        <dbReference type="ARBA" id="ARBA00023117"/>
    </source>
</evidence>
<dbReference type="InterPro" id="IPR001487">
    <property type="entry name" value="Bromodomain"/>
</dbReference>
<feature type="region of interest" description="Disordered" evidence="3">
    <location>
        <begin position="136"/>
        <end position="220"/>
    </location>
</feature>
<dbReference type="Pfam" id="PF00581">
    <property type="entry name" value="Rhodanese"/>
    <property type="match status" value="1"/>
</dbReference>
<dbReference type="SUPFAM" id="SSF47370">
    <property type="entry name" value="Bromodomain"/>
    <property type="match status" value="2"/>
</dbReference>
<dbReference type="InterPro" id="IPR027353">
    <property type="entry name" value="NET_dom"/>
</dbReference>
<dbReference type="GO" id="GO:0005634">
    <property type="term" value="C:nucleus"/>
    <property type="evidence" value="ECO:0007669"/>
    <property type="project" value="TreeGrafter"/>
</dbReference>
<dbReference type="AlphaFoldDB" id="A0A167V1P6"/>
<keyword evidence="1 2" id="KW-0103">Bromodomain</keyword>
<dbReference type="OrthoDB" id="784962at2759"/>
<feature type="region of interest" description="Disordered" evidence="3">
    <location>
        <begin position="535"/>
        <end position="560"/>
    </location>
</feature>
<dbReference type="Pfam" id="PF00439">
    <property type="entry name" value="Bromodomain"/>
    <property type="match status" value="2"/>
</dbReference>
<name>A0A167V1P6_9AGAM</name>
<feature type="domain" description="Rhodanese" evidence="5">
    <location>
        <begin position="1091"/>
        <end position="1188"/>
    </location>
</feature>
<dbReference type="InterPro" id="IPR038336">
    <property type="entry name" value="NET_sf"/>
</dbReference>
<dbReference type="InterPro" id="IPR001763">
    <property type="entry name" value="Rhodanese-like_dom"/>
</dbReference>
<dbReference type="Gene3D" id="3.40.250.10">
    <property type="entry name" value="Rhodanese-like domain"/>
    <property type="match status" value="1"/>
</dbReference>
<evidence type="ECO:0000259" key="4">
    <source>
        <dbReference type="PROSITE" id="PS50014"/>
    </source>
</evidence>
<dbReference type="PANTHER" id="PTHR22880:SF225">
    <property type="entry name" value="BROMODOMAIN-CONTAINING PROTEIN BET-1-RELATED"/>
    <property type="match status" value="1"/>
</dbReference>
<dbReference type="SMART" id="SM00450">
    <property type="entry name" value="RHOD"/>
    <property type="match status" value="1"/>
</dbReference>
<dbReference type="Gene3D" id="1.20.1270.220">
    <property type="match status" value="1"/>
</dbReference>
<dbReference type="Gene3D" id="1.20.920.10">
    <property type="entry name" value="Bromodomain-like"/>
    <property type="match status" value="2"/>
</dbReference>
<dbReference type="InterPro" id="IPR050935">
    <property type="entry name" value="Bromo_chromatin_reader"/>
</dbReference>
<dbReference type="GO" id="GO:0000785">
    <property type="term" value="C:chromatin"/>
    <property type="evidence" value="ECO:0007669"/>
    <property type="project" value="TreeGrafter"/>
</dbReference>
<dbReference type="InterPro" id="IPR036873">
    <property type="entry name" value="Rhodanese-like_dom_sf"/>
</dbReference>
<feature type="region of interest" description="Disordered" evidence="3">
    <location>
        <begin position="1"/>
        <end position="24"/>
    </location>
</feature>
<dbReference type="SUPFAM" id="SSF52821">
    <property type="entry name" value="Rhodanese/Cell cycle control phosphatase"/>
    <property type="match status" value="1"/>
</dbReference>
<feature type="compositionally biased region" description="Pro residues" evidence="3">
    <location>
        <begin position="354"/>
        <end position="365"/>
    </location>
</feature>
<feature type="region of interest" description="Disordered" evidence="3">
    <location>
        <begin position="907"/>
        <end position="957"/>
    </location>
</feature>
<feature type="compositionally biased region" description="Low complexity" evidence="3">
    <location>
        <begin position="776"/>
        <end position="792"/>
    </location>
</feature>
<sequence>MNALNGDPNPPNGDLKPELIVNGDVNDADNGLVAYASSPTTPVDHTLDIKMSMDIQEPESDVRHEPIPIRVDKLDHASVVPEVGTPLDPASIAIAAPSGTPPPATGELLDDVKMAEDATPPATAASDVSMETALAAPNGSNKRSREPTPVASDPASAPPPTPSAHEGSVHEDDGSIPPPAKRPRTFSENDMMSATPPPVSGNSTHHTDTTATNGATPVPAGPSILSIAQFRFCQSTIRNLKKSKDAGPFLRPVDAVALNIPHYITIIKTPMDFSTVERKLASSNPSKPDTNRNNPRYTNAEDFVTDVRLIFNNCLTFNGPDHPVAAMGKRVEDIFDKQIKNMPAAAEPVARKATPPPPPPPAPVPEPKRAPPVRRPSTSVPVIRRSEAEAATARPKREIHPPPPKDLPYADAPKKARKGKSHRDDGSAEQLKFCYKVLSDLNRKAHWAIANPFYEPVDHVALNLPTYPKVVKKPMDLSTMRKKLDANVYSNGFGFWEDFKLMIRNCFAFNPTGTPVNQAGAELQRLFDEKWKGLPQLRDPESEDDDDDGEDDSEDGRLRTAGFFPAAWNYDQMDAIARMERQIETMRAEMEGKAKTPVAAPKPKKIKKEKPAPVASSSKPAPKPPKTSGPVHGGGNKRKGGKKAAGDDDALSFEQKKDLSEAIQTLDGPKLEKVITIIHEGVPEIRDSTEEIELEIDLLPAAVLTKLYNFVLRPLRAPATKRSRTGKGTGTGGLKRKSMDEDVEAEKIRQLEERMRLFEGNNGNSASAPAGKAHSDASSDSSDASDSSGSDSELTTMLKRQRPASPSPSSDMPILAADIMDISDPAHGAKRRRIFAPVMDGAQRGWAVSVPPTLDAQYDSEEEYLEEDVRSLDTERLHAQGEVGTMYKSTNNMLHDLHALRQQRMLSGSSMPGSDRHGQLYPSSSPHHQEHAKSMLPPMSERPRLPWSAPSEGAGKAVDGGMDAVELEVKHRYEETNRAFQSSTHSPVQHYTIIRIISEPRMAQYCTQQMSASTSAVRTALRTARPSAARLAVTPSYRLIISRSESSTAGADAQTPKEALKAARRLQDKLQHNWDQPILTYEQVKPKSTSPSPDAYLIDVREPDEVIQGSIPSSVNLPLSVISNSLHLPREAFKAQHGFEKPKTTQELVFYCRSGKRSATACDIAKRNGYTNVLNYEGSWLDWVQREGAK</sequence>
<evidence type="ECO:0000259" key="5">
    <source>
        <dbReference type="PROSITE" id="PS50206"/>
    </source>
</evidence>
<feature type="domain" description="NET" evidence="6">
    <location>
        <begin position="641"/>
        <end position="722"/>
    </location>
</feature>
<organism evidence="7 8">
    <name type="scientific">Athelia psychrophila</name>
    <dbReference type="NCBI Taxonomy" id="1759441"/>
    <lineage>
        <taxon>Eukaryota</taxon>
        <taxon>Fungi</taxon>
        <taxon>Dikarya</taxon>
        <taxon>Basidiomycota</taxon>
        <taxon>Agaricomycotina</taxon>
        <taxon>Agaricomycetes</taxon>
        <taxon>Agaricomycetidae</taxon>
        <taxon>Atheliales</taxon>
        <taxon>Atheliaceae</taxon>
        <taxon>Athelia</taxon>
    </lineage>
</organism>
<dbReference type="PROSITE" id="PS51525">
    <property type="entry name" value="NET"/>
    <property type="match status" value="1"/>
</dbReference>
<gene>
    <name evidence="7" type="ORF">FIBSPDRAFT_904186</name>
</gene>
<feature type="compositionally biased region" description="Polar residues" evidence="3">
    <location>
        <begin position="200"/>
        <end position="215"/>
    </location>
</feature>
<feature type="region of interest" description="Disordered" evidence="3">
    <location>
        <begin position="590"/>
        <end position="648"/>
    </location>
</feature>
<feature type="region of interest" description="Disordered" evidence="3">
    <location>
        <begin position="278"/>
        <end position="298"/>
    </location>
</feature>
<keyword evidence="8" id="KW-1185">Reference proteome</keyword>
<reference evidence="7 8" key="1">
    <citation type="journal article" date="2016" name="Mol. Biol. Evol.">
        <title>Comparative Genomics of Early-Diverging Mushroom-Forming Fungi Provides Insights into the Origins of Lignocellulose Decay Capabilities.</title>
        <authorList>
            <person name="Nagy L.G."/>
            <person name="Riley R."/>
            <person name="Tritt A."/>
            <person name="Adam C."/>
            <person name="Daum C."/>
            <person name="Floudas D."/>
            <person name="Sun H."/>
            <person name="Yadav J.S."/>
            <person name="Pangilinan J."/>
            <person name="Larsson K.H."/>
            <person name="Matsuura K."/>
            <person name="Barry K."/>
            <person name="Labutti K."/>
            <person name="Kuo R."/>
            <person name="Ohm R.A."/>
            <person name="Bhattacharya S.S."/>
            <person name="Shirouzu T."/>
            <person name="Yoshinaga Y."/>
            <person name="Martin F.M."/>
            <person name="Grigoriev I.V."/>
            <person name="Hibbett D.S."/>
        </authorList>
    </citation>
    <scope>NUCLEOTIDE SEQUENCE [LARGE SCALE GENOMIC DNA]</scope>
    <source>
        <strain evidence="7 8">CBS 109695</strain>
    </source>
</reference>
<feature type="domain" description="Bromo" evidence="4">
    <location>
        <begin position="445"/>
        <end position="517"/>
    </location>
</feature>
<feature type="region of interest" description="Disordered" evidence="3">
    <location>
        <begin position="345"/>
        <end position="426"/>
    </location>
</feature>
<evidence type="ECO:0000313" key="7">
    <source>
        <dbReference type="EMBL" id="KZP04545.1"/>
    </source>
</evidence>